<dbReference type="SMART" id="SM00448">
    <property type="entry name" value="REC"/>
    <property type="match status" value="1"/>
</dbReference>
<keyword evidence="9" id="KW-1185">Reference proteome</keyword>
<comment type="caution">
    <text evidence="8">The sequence shown here is derived from an EMBL/GenBank/DDBJ whole genome shotgun (WGS) entry which is preliminary data.</text>
</comment>
<dbReference type="PROSITE" id="PS50110">
    <property type="entry name" value="RESPONSE_REGULATORY"/>
    <property type="match status" value="1"/>
</dbReference>
<dbReference type="SUPFAM" id="SSF52172">
    <property type="entry name" value="CheY-like"/>
    <property type="match status" value="1"/>
</dbReference>
<dbReference type="InterPro" id="IPR001789">
    <property type="entry name" value="Sig_transdc_resp-reg_receiver"/>
</dbReference>
<dbReference type="EMBL" id="VCQU01000002">
    <property type="protein sequence ID" value="NMN95137.1"/>
    <property type="molecule type" value="Genomic_DNA"/>
</dbReference>
<protein>
    <submittedName>
        <fullName evidence="8">Response regulator transcription factor</fullName>
    </submittedName>
</protein>
<dbReference type="GO" id="GO:0006355">
    <property type="term" value="P:regulation of DNA-templated transcription"/>
    <property type="evidence" value="ECO:0007669"/>
    <property type="project" value="InterPro"/>
</dbReference>
<evidence type="ECO:0000313" key="8">
    <source>
        <dbReference type="EMBL" id="NMN95137.1"/>
    </source>
</evidence>
<name>A0A848KGU1_9NOCA</name>
<evidence type="ECO:0000256" key="1">
    <source>
        <dbReference type="ARBA" id="ARBA00022553"/>
    </source>
</evidence>
<dbReference type="Pfam" id="PF00072">
    <property type="entry name" value="Response_reg"/>
    <property type="match status" value="1"/>
</dbReference>
<keyword evidence="2" id="KW-0805">Transcription regulation</keyword>
<evidence type="ECO:0000313" key="9">
    <source>
        <dbReference type="Proteomes" id="UP000535543"/>
    </source>
</evidence>
<dbReference type="InterPro" id="IPR016032">
    <property type="entry name" value="Sig_transdc_resp-reg_C-effctor"/>
</dbReference>
<dbReference type="Proteomes" id="UP000535543">
    <property type="component" value="Unassembled WGS sequence"/>
</dbReference>
<dbReference type="SMART" id="SM00421">
    <property type="entry name" value="HTH_LUXR"/>
    <property type="match status" value="1"/>
</dbReference>
<sequence>MPETDAVRIAVIDDHAVIHDGIQAWCQAAETPISLVATYTEPAEFIAESVAPQPIDVVILDLQFDRQAPNLEAVRIICERGYRVIIYSQHTDSSLVLACLDLGVVTYLSKAEGRAHLVAAIEAAATDRSYLSPTMAKAMSADDAQTQPRLSQREREVLLSWFQTESKALVAKSLFITVRTIDTHLARIRTKYAAVGRPAPTKAALVVRAIQDGLVRADEL</sequence>
<feature type="domain" description="Response regulatory" evidence="7">
    <location>
        <begin position="8"/>
        <end position="125"/>
    </location>
</feature>
<dbReference type="AlphaFoldDB" id="A0A848KGU1"/>
<dbReference type="InterPro" id="IPR000792">
    <property type="entry name" value="Tscrpt_reg_LuxR_C"/>
</dbReference>
<feature type="domain" description="HTH luxR-type" evidence="6">
    <location>
        <begin position="143"/>
        <end position="208"/>
    </location>
</feature>
<dbReference type="Gene3D" id="1.10.10.10">
    <property type="entry name" value="Winged helix-like DNA-binding domain superfamily/Winged helix DNA-binding domain"/>
    <property type="match status" value="1"/>
</dbReference>
<reference evidence="8 9" key="1">
    <citation type="submission" date="2019-05" db="EMBL/GenBank/DDBJ databases">
        <authorList>
            <person name="Lee S.D."/>
        </authorList>
    </citation>
    <scope>NUCLEOTIDE SEQUENCE [LARGE SCALE GENOMIC DNA]</scope>
    <source>
        <strain evidence="8 9">YC2-7</strain>
    </source>
</reference>
<dbReference type="InterPro" id="IPR036388">
    <property type="entry name" value="WH-like_DNA-bd_sf"/>
</dbReference>
<dbReference type="InterPro" id="IPR011006">
    <property type="entry name" value="CheY-like_superfamily"/>
</dbReference>
<keyword evidence="4" id="KW-0804">Transcription</keyword>
<organism evidence="8 9">
    <name type="scientific">Antrihabitans stalactiti</name>
    <dbReference type="NCBI Taxonomy" id="2584121"/>
    <lineage>
        <taxon>Bacteria</taxon>
        <taxon>Bacillati</taxon>
        <taxon>Actinomycetota</taxon>
        <taxon>Actinomycetes</taxon>
        <taxon>Mycobacteriales</taxon>
        <taxon>Nocardiaceae</taxon>
        <taxon>Antrihabitans</taxon>
    </lineage>
</organism>
<dbReference type="Gene3D" id="3.40.50.2300">
    <property type="match status" value="1"/>
</dbReference>
<reference evidence="8 9" key="2">
    <citation type="submission" date="2020-06" db="EMBL/GenBank/DDBJ databases">
        <title>Antribacter stalactiti gen. nov., sp. nov., a new member of the family Nacardiaceae isolated from a cave.</title>
        <authorList>
            <person name="Kim I.S."/>
        </authorList>
    </citation>
    <scope>NUCLEOTIDE SEQUENCE [LARGE SCALE GENOMIC DNA]</scope>
    <source>
        <strain evidence="8 9">YC2-7</strain>
    </source>
</reference>
<evidence type="ECO:0000256" key="5">
    <source>
        <dbReference type="PROSITE-ProRule" id="PRU00169"/>
    </source>
</evidence>
<dbReference type="SUPFAM" id="SSF46894">
    <property type="entry name" value="C-terminal effector domain of the bipartite response regulators"/>
    <property type="match status" value="1"/>
</dbReference>
<dbReference type="CDD" id="cd17535">
    <property type="entry name" value="REC_NarL-like"/>
    <property type="match status" value="1"/>
</dbReference>
<evidence type="ECO:0000256" key="2">
    <source>
        <dbReference type="ARBA" id="ARBA00023015"/>
    </source>
</evidence>
<dbReference type="RefSeq" id="WP_169585831.1">
    <property type="nucleotide sequence ID" value="NZ_VCQU01000002.1"/>
</dbReference>
<evidence type="ECO:0000259" key="7">
    <source>
        <dbReference type="PROSITE" id="PS50110"/>
    </source>
</evidence>
<feature type="modified residue" description="4-aspartylphosphate" evidence="5">
    <location>
        <position position="61"/>
    </location>
</feature>
<dbReference type="PANTHER" id="PTHR44688">
    <property type="entry name" value="DNA-BINDING TRANSCRIPTIONAL ACTIVATOR DEVR_DOSR"/>
    <property type="match status" value="1"/>
</dbReference>
<proteinExistence type="predicted"/>
<gene>
    <name evidence="8" type="ORF">FGL95_08850</name>
</gene>
<evidence type="ECO:0000256" key="3">
    <source>
        <dbReference type="ARBA" id="ARBA00023125"/>
    </source>
</evidence>
<dbReference type="PANTHER" id="PTHR44688:SF16">
    <property type="entry name" value="DNA-BINDING TRANSCRIPTIONAL ACTIVATOR DEVR_DOSR"/>
    <property type="match status" value="1"/>
</dbReference>
<dbReference type="Pfam" id="PF00196">
    <property type="entry name" value="GerE"/>
    <property type="match status" value="1"/>
</dbReference>
<evidence type="ECO:0000256" key="4">
    <source>
        <dbReference type="ARBA" id="ARBA00023163"/>
    </source>
</evidence>
<keyword evidence="3" id="KW-0238">DNA-binding</keyword>
<dbReference type="PROSITE" id="PS50043">
    <property type="entry name" value="HTH_LUXR_2"/>
    <property type="match status" value="1"/>
</dbReference>
<dbReference type="InterPro" id="IPR058245">
    <property type="entry name" value="NreC/VraR/RcsB-like_REC"/>
</dbReference>
<dbReference type="GO" id="GO:0003677">
    <property type="term" value="F:DNA binding"/>
    <property type="evidence" value="ECO:0007669"/>
    <property type="project" value="UniProtKB-KW"/>
</dbReference>
<dbReference type="GO" id="GO:0000160">
    <property type="term" value="P:phosphorelay signal transduction system"/>
    <property type="evidence" value="ECO:0007669"/>
    <property type="project" value="InterPro"/>
</dbReference>
<keyword evidence="1 5" id="KW-0597">Phosphoprotein</keyword>
<evidence type="ECO:0000259" key="6">
    <source>
        <dbReference type="PROSITE" id="PS50043"/>
    </source>
</evidence>
<accession>A0A848KGU1</accession>